<name>A0A1W1VEV7_9BACT</name>
<protein>
    <submittedName>
        <fullName evidence="2">Uncharacterized protein</fullName>
    </submittedName>
</protein>
<dbReference type="STRING" id="645990.SAMN00120144_2477"/>
<reference evidence="2 3" key="1">
    <citation type="submission" date="2017-04" db="EMBL/GenBank/DDBJ databases">
        <authorList>
            <person name="Afonso C.L."/>
            <person name="Miller P.J."/>
            <person name="Scott M.A."/>
            <person name="Spackman E."/>
            <person name="Goraichik I."/>
            <person name="Dimitrov K.M."/>
            <person name="Suarez D.L."/>
            <person name="Swayne D.E."/>
        </authorList>
    </citation>
    <scope>NUCLEOTIDE SEQUENCE [LARGE SCALE GENOMIC DNA]</scope>
    <source>
        <strain evidence="2 3">DSM 11622</strain>
    </source>
</reference>
<proteinExistence type="predicted"/>
<organism evidence="2 3">
    <name type="scientific">Hymenobacter roseosalivarius DSM 11622</name>
    <dbReference type="NCBI Taxonomy" id="645990"/>
    <lineage>
        <taxon>Bacteria</taxon>
        <taxon>Pseudomonadati</taxon>
        <taxon>Bacteroidota</taxon>
        <taxon>Cytophagia</taxon>
        <taxon>Cytophagales</taxon>
        <taxon>Hymenobacteraceae</taxon>
        <taxon>Hymenobacter</taxon>
    </lineage>
</organism>
<feature type="compositionally biased region" description="Polar residues" evidence="1">
    <location>
        <begin position="1"/>
        <end position="14"/>
    </location>
</feature>
<accession>A0A1W1VEV7</accession>
<evidence type="ECO:0000256" key="1">
    <source>
        <dbReference type="SAM" id="MobiDB-lite"/>
    </source>
</evidence>
<dbReference type="AlphaFoldDB" id="A0A1W1VEV7"/>
<evidence type="ECO:0000313" key="2">
    <source>
        <dbReference type="EMBL" id="SMB91865.1"/>
    </source>
</evidence>
<sequence length="79" mass="8023">MKTPEEQASNQQINPAAAQPTDAPRVDAGSDESAGSAAMLDAATHGQVLGGTTPDPDTSDMTDERMNPGAEQAPAADED</sequence>
<keyword evidence="3" id="KW-1185">Reference proteome</keyword>
<dbReference type="RefSeq" id="WP_084444675.1">
    <property type="nucleotide sequence ID" value="NZ_FWWW01000057.1"/>
</dbReference>
<evidence type="ECO:0000313" key="3">
    <source>
        <dbReference type="Proteomes" id="UP000192266"/>
    </source>
</evidence>
<dbReference type="Proteomes" id="UP000192266">
    <property type="component" value="Unassembled WGS sequence"/>
</dbReference>
<dbReference type="EMBL" id="FWWW01000057">
    <property type="protein sequence ID" value="SMB91865.1"/>
    <property type="molecule type" value="Genomic_DNA"/>
</dbReference>
<feature type="region of interest" description="Disordered" evidence="1">
    <location>
        <begin position="1"/>
        <end position="79"/>
    </location>
</feature>
<gene>
    <name evidence="2" type="ORF">SAMN00120144_2477</name>
</gene>